<dbReference type="FunFam" id="1.25.40.10:FF:000442">
    <property type="entry name" value="Pentatricopeptide repeat-containing protein At3g49710"/>
    <property type="match status" value="1"/>
</dbReference>
<feature type="repeat" description="PPR" evidence="2">
    <location>
        <begin position="211"/>
        <end position="245"/>
    </location>
</feature>
<feature type="repeat" description="PPR" evidence="2">
    <location>
        <begin position="413"/>
        <end position="447"/>
    </location>
</feature>
<dbReference type="NCBIfam" id="TIGR00756">
    <property type="entry name" value="PPR"/>
    <property type="match status" value="3"/>
</dbReference>
<dbReference type="EMBL" id="BSYO01000023">
    <property type="protein sequence ID" value="GMH21591.1"/>
    <property type="molecule type" value="Genomic_DNA"/>
</dbReference>
<dbReference type="Proteomes" id="UP001279734">
    <property type="component" value="Unassembled WGS sequence"/>
</dbReference>
<evidence type="ECO:0000256" key="2">
    <source>
        <dbReference type="PROSITE-ProRule" id="PRU00708"/>
    </source>
</evidence>
<dbReference type="FunFam" id="1.25.40.10:FF:000158">
    <property type="entry name" value="pentatricopeptide repeat-containing protein At2g33680"/>
    <property type="match status" value="1"/>
</dbReference>
<dbReference type="InterPro" id="IPR011990">
    <property type="entry name" value="TPR-like_helical_dom_sf"/>
</dbReference>
<dbReference type="GO" id="GO:0003723">
    <property type="term" value="F:RNA binding"/>
    <property type="evidence" value="ECO:0007669"/>
    <property type="project" value="InterPro"/>
</dbReference>
<dbReference type="InterPro" id="IPR046848">
    <property type="entry name" value="E_motif"/>
</dbReference>
<dbReference type="Gene3D" id="1.25.40.10">
    <property type="entry name" value="Tetratricopeptide repeat domain"/>
    <property type="match status" value="5"/>
</dbReference>
<dbReference type="AlphaFoldDB" id="A0AAD3T4A1"/>
<organism evidence="3 4">
    <name type="scientific">Nepenthes gracilis</name>
    <name type="common">Slender pitcher plant</name>
    <dbReference type="NCBI Taxonomy" id="150966"/>
    <lineage>
        <taxon>Eukaryota</taxon>
        <taxon>Viridiplantae</taxon>
        <taxon>Streptophyta</taxon>
        <taxon>Embryophyta</taxon>
        <taxon>Tracheophyta</taxon>
        <taxon>Spermatophyta</taxon>
        <taxon>Magnoliopsida</taxon>
        <taxon>eudicotyledons</taxon>
        <taxon>Gunneridae</taxon>
        <taxon>Pentapetalae</taxon>
        <taxon>Caryophyllales</taxon>
        <taxon>Nepenthaceae</taxon>
        <taxon>Nepenthes</taxon>
    </lineage>
</organism>
<evidence type="ECO:0008006" key="5">
    <source>
        <dbReference type="Google" id="ProtNLM"/>
    </source>
</evidence>
<dbReference type="InterPro" id="IPR002885">
    <property type="entry name" value="PPR_rpt"/>
</dbReference>
<dbReference type="InterPro" id="IPR046960">
    <property type="entry name" value="PPR_At4g14850-like_plant"/>
</dbReference>
<feature type="repeat" description="PPR" evidence="2">
    <location>
        <begin position="312"/>
        <end position="346"/>
    </location>
</feature>
<evidence type="ECO:0000313" key="3">
    <source>
        <dbReference type="EMBL" id="GMH21591.1"/>
    </source>
</evidence>
<protein>
    <recommendedName>
        <fullName evidence="5">Pentatricopeptide repeat-containing protein</fullName>
    </recommendedName>
</protein>
<comment type="caution">
    <text evidence="3">The sequence shown here is derived from an EMBL/GenBank/DDBJ whole genome shotgun (WGS) entry which is preliminary data.</text>
</comment>
<accession>A0AAD3T4A1</accession>
<dbReference type="GO" id="GO:0009451">
    <property type="term" value="P:RNA modification"/>
    <property type="evidence" value="ECO:0007669"/>
    <property type="project" value="InterPro"/>
</dbReference>
<feature type="repeat" description="PPR" evidence="2">
    <location>
        <begin position="112"/>
        <end position="146"/>
    </location>
</feature>
<reference evidence="3" key="1">
    <citation type="submission" date="2023-05" db="EMBL/GenBank/DDBJ databases">
        <title>Nepenthes gracilis genome sequencing.</title>
        <authorList>
            <person name="Fukushima K."/>
        </authorList>
    </citation>
    <scope>NUCLEOTIDE SEQUENCE</scope>
    <source>
        <strain evidence="3">SING2019-196</strain>
    </source>
</reference>
<keyword evidence="1" id="KW-0677">Repeat</keyword>
<proteinExistence type="predicted"/>
<dbReference type="GO" id="GO:0099402">
    <property type="term" value="P:plant organ development"/>
    <property type="evidence" value="ECO:0007669"/>
    <property type="project" value="UniProtKB-ARBA"/>
</dbReference>
<dbReference type="Pfam" id="PF01535">
    <property type="entry name" value="PPR"/>
    <property type="match status" value="2"/>
</dbReference>
<dbReference type="PROSITE" id="PS51375">
    <property type="entry name" value="PPR"/>
    <property type="match status" value="5"/>
</dbReference>
<dbReference type="Pfam" id="PF20431">
    <property type="entry name" value="E_motif"/>
    <property type="match status" value="1"/>
</dbReference>
<gene>
    <name evidence="3" type="ORF">Nepgr_023433</name>
</gene>
<dbReference type="PANTHER" id="PTHR47926:SF479">
    <property type="entry name" value="PENTACOTRIPEPTIDE-REPEAT REGION OF PRORP DOMAIN-CONTAINING PROTEIN"/>
    <property type="match status" value="1"/>
</dbReference>
<evidence type="ECO:0000313" key="4">
    <source>
        <dbReference type="Proteomes" id="UP001279734"/>
    </source>
</evidence>
<keyword evidence="4" id="KW-1185">Reference proteome</keyword>
<feature type="repeat" description="PPR" evidence="2">
    <location>
        <begin position="81"/>
        <end position="111"/>
    </location>
</feature>
<dbReference type="Pfam" id="PF13041">
    <property type="entry name" value="PPR_2"/>
    <property type="match status" value="3"/>
</dbReference>
<evidence type="ECO:0000256" key="1">
    <source>
        <dbReference type="ARBA" id="ARBA00022737"/>
    </source>
</evidence>
<sequence>MHRVLNKTHTINRTSLSYYSNLIDQCLSLKFLDFAKYIHAQLIKVGFNSHTFLGNRCLDLYSILADVSDVGRAFEEISNKNTISWNIYLRGLLQFGEVERACKLFDQMPQRDVVGWNTMISGYAANGFPDKALKAFIDMQNCGVRPSNFTWSILTSVVQCTYHVKQIHGSMIRNGITGSSVVIGNTLIAMYGRLGLIDYVFGVFLSTEDLDVISWNSLISRCHRTSQRELALDQFCLMRSLGFSPDEFTMSLIITICSDLQDLEKGKQMFALCIKMGFLSNSIVSSASIDLFSKCCRLEVSAGLFVDIGRWDSAVCNSMIASYARHGFAENALHLFVLTLRINLSPTDFTLSTVLSSVTGLLPLTPGIQVHCLAVKYGFTLDVVIASTLVHMYAKYGMIESSLSIFSEIDERDLLCWNSMIMGLAQNGSVIEALDMFKEMLEQGPPPDHITFTGVLSACKYGGLIHEGMTIFSAMEKEQGIIPRDEHYGCIVDLMCRAGKLKEAMAIVGTMPMATPASIWRSILSACAATEDLELTEKMAKNVMEMEPHSSLPCLVLDRAYEMRGRWESVVKVRKSMKERGFWKVAGCSWIGIKSCCYVFKSNELSHYGGQSIYMILALLIWEMQDEGYMYQQFDSDGYMPEET</sequence>
<dbReference type="PANTHER" id="PTHR47926">
    <property type="entry name" value="PENTATRICOPEPTIDE REPEAT-CONTAINING PROTEIN"/>
    <property type="match status" value="1"/>
</dbReference>
<name>A0AAD3T4A1_NEPGR</name>